<evidence type="ECO:0000256" key="5">
    <source>
        <dbReference type="ARBA" id="ARBA00023136"/>
    </source>
</evidence>
<dbReference type="PANTHER" id="PTHR30485">
    <property type="entry name" value="NI/FE-HYDROGENASE 1 B-TYPE CYTOCHROME SUBUNIT"/>
    <property type="match status" value="1"/>
</dbReference>
<comment type="caution">
    <text evidence="8">The sequence shown here is derived from an EMBL/GenBank/DDBJ whole genome shotgun (WGS) entry which is preliminary data.</text>
</comment>
<comment type="subcellular location">
    <subcellularLocation>
        <location evidence="1">Cell membrane</location>
        <topology evidence="1">Multi-pass membrane protein</topology>
    </subcellularLocation>
</comment>
<reference evidence="8 9" key="1">
    <citation type="submission" date="2019-07" db="EMBL/GenBank/DDBJ databases">
        <title>Whole genome shotgun sequence of Novosphingobium sediminis NBRC 106119.</title>
        <authorList>
            <person name="Hosoyama A."/>
            <person name="Uohara A."/>
            <person name="Ohji S."/>
            <person name="Ichikawa N."/>
        </authorList>
    </citation>
    <scope>NUCLEOTIDE SEQUENCE [LARGE SCALE GENOMIC DNA]</scope>
    <source>
        <strain evidence="8 9">NBRC 106119</strain>
    </source>
</reference>
<proteinExistence type="predicted"/>
<keyword evidence="4 6" id="KW-1133">Transmembrane helix</keyword>
<evidence type="ECO:0000259" key="7">
    <source>
        <dbReference type="Pfam" id="PF01292"/>
    </source>
</evidence>
<dbReference type="SUPFAM" id="SSF81342">
    <property type="entry name" value="Transmembrane di-heme cytochromes"/>
    <property type="match status" value="1"/>
</dbReference>
<dbReference type="PANTHER" id="PTHR30485:SF1">
    <property type="entry name" value="CYTOCHROME YDHU-RELATED"/>
    <property type="match status" value="1"/>
</dbReference>
<feature type="transmembrane region" description="Helical" evidence="6">
    <location>
        <begin position="103"/>
        <end position="126"/>
    </location>
</feature>
<feature type="transmembrane region" description="Helical" evidence="6">
    <location>
        <begin position="215"/>
        <end position="236"/>
    </location>
</feature>
<dbReference type="Pfam" id="PF01292">
    <property type="entry name" value="Ni_hydr_CYTB"/>
    <property type="match status" value="1"/>
</dbReference>
<name>A0A512ANU6_9SPHN</name>
<gene>
    <name evidence="8" type="ORF">NSE01_32140</name>
</gene>
<keyword evidence="9" id="KW-1185">Reference proteome</keyword>
<evidence type="ECO:0000256" key="6">
    <source>
        <dbReference type="SAM" id="Phobius"/>
    </source>
</evidence>
<dbReference type="GO" id="GO:0022904">
    <property type="term" value="P:respiratory electron transport chain"/>
    <property type="evidence" value="ECO:0007669"/>
    <property type="project" value="InterPro"/>
</dbReference>
<protein>
    <recommendedName>
        <fullName evidence="7">Cytochrome b561 bacterial/Ni-hydrogenase domain-containing protein</fullName>
    </recommendedName>
</protein>
<dbReference type="GO" id="GO:0005886">
    <property type="term" value="C:plasma membrane"/>
    <property type="evidence" value="ECO:0007669"/>
    <property type="project" value="UniProtKB-SubCell"/>
</dbReference>
<evidence type="ECO:0000256" key="3">
    <source>
        <dbReference type="ARBA" id="ARBA00022692"/>
    </source>
</evidence>
<evidence type="ECO:0000256" key="4">
    <source>
        <dbReference type="ARBA" id="ARBA00022989"/>
    </source>
</evidence>
<dbReference type="InterPro" id="IPR011577">
    <property type="entry name" value="Cyt_b561_bac/Ni-Hgenase"/>
</dbReference>
<dbReference type="InterPro" id="IPR051542">
    <property type="entry name" value="Hydrogenase_cytochrome"/>
</dbReference>
<organism evidence="8 9">
    <name type="scientific">Novosphingobium sediminis</name>
    <dbReference type="NCBI Taxonomy" id="707214"/>
    <lineage>
        <taxon>Bacteria</taxon>
        <taxon>Pseudomonadati</taxon>
        <taxon>Pseudomonadota</taxon>
        <taxon>Alphaproteobacteria</taxon>
        <taxon>Sphingomonadales</taxon>
        <taxon>Sphingomonadaceae</taxon>
        <taxon>Novosphingobium</taxon>
    </lineage>
</organism>
<accession>A0A512ANU6</accession>
<keyword evidence="3 6" id="KW-0812">Transmembrane</keyword>
<evidence type="ECO:0000256" key="2">
    <source>
        <dbReference type="ARBA" id="ARBA00022475"/>
    </source>
</evidence>
<keyword evidence="2" id="KW-1003">Cell membrane</keyword>
<dbReference type="EMBL" id="BJYR01000021">
    <property type="protein sequence ID" value="GEO01382.1"/>
    <property type="molecule type" value="Genomic_DNA"/>
</dbReference>
<dbReference type="Proteomes" id="UP000321464">
    <property type="component" value="Unassembled WGS sequence"/>
</dbReference>
<dbReference type="InterPro" id="IPR016174">
    <property type="entry name" value="Di-haem_cyt_TM"/>
</dbReference>
<evidence type="ECO:0000313" key="9">
    <source>
        <dbReference type="Proteomes" id="UP000321464"/>
    </source>
</evidence>
<feature type="transmembrane region" description="Helical" evidence="6">
    <location>
        <begin position="173"/>
        <end position="195"/>
    </location>
</feature>
<keyword evidence="5 6" id="KW-0472">Membrane</keyword>
<dbReference type="OrthoDB" id="9781740at2"/>
<dbReference type="GO" id="GO:0009055">
    <property type="term" value="F:electron transfer activity"/>
    <property type="evidence" value="ECO:0007669"/>
    <property type="project" value="InterPro"/>
</dbReference>
<dbReference type="RefSeq" id="WP_147160701.1">
    <property type="nucleotide sequence ID" value="NZ_BJYR01000021.1"/>
</dbReference>
<dbReference type="AlphaFoldDB" id="A0A512ANU6"/>
<evidence type="ECO:0000313" key="8">
    <source>
        <dbReference type="EMBL" id="GEO01382.1"/>
    </source>
</evidence>
<feature type="transmembrane region" description="Helical" evidence="6">
    <location>
        <begin position="21"/>
        <end position="40"/>
    </location>
</feature>
<feature type="domain" description="Cytochrome b561 bacterial/Ni-hydrogenase" evidence="7">
    <location>
        <begin position="12"/>
        <end position="247"/>
    </location>
</feature>
<dbReference type="Gene3D" id="1.20.950.20">
    <property type="entry name" value="Transmembrane di-heme cytochromes, Chain C"/>
    <property type="match status" value="1"/>
</dbReference>
<dbReference type="GO" id="GO:0020037">
    <property type="term" value="F:heme binding"/>
    <property type="evidence" value="ECO:0007669"/>
    <property type="project" value="TreeGrafter"/>
</dbReference>
<sequence length="250" mass="27406">MSTTGEFERRGHSRWVRLTHWMIALAVLVLLYSGVAILMVHPRFYWGQAGNDLMRPLFEVPLGPNYHTQQFSAQTPFLTGPGGAATADRLAEPWNQNGWARSLHFLGAWAFLFGLAAYLTLGTLTGHARQRLLPRRGELTGSALGQDIKAHLTLPMPAPPPGAPYGLLQKLTYALIVFIALPLMVLTGVTMSPAIAANWPVLLDIFGGTQSARTLHFFSFSVIAMFLLVHLMMIALTGPVRHLRAMIVGA</sequence>
<evidence type="ECO:0000256" key="1">
    <source>
        <dbReference type="ARBA" id="ARBA00004651"/>
    </source>
</evidence>